<dbReference type="SUPFAM" id="SSF56935">
    <property type="entry name" value="Porins"/>
    <property type="match status" value="1"/>
</dbReference>
<comment type="subcellular location">
    <subcellularLocation>
        <location evidence="1 7">Cell outer membrane</location>
        <topology evidence="1 7">Multi-pass membrane protein</topology>
    </subcellularLocation>
</comment>
<dbReference type="InterPro" id="IPR037066">
    <property type="entry name" value="Plug_dom_sf"/>
</dbReference>
<evidence type="ECO:0000256" key="2">
    <source>
        <dbReference type="ARBA" id="ARBA00022448"/>
    </source>
</evidence>
<keyword evidence="5 7" id="KW-0472">Membrane</keyword>
<dbReference type="Gene3D" id="2.60.40.1120">
    <property type="entry name" value="Carboxypeptidase-like, regulatory domain"/>
    <property type="match status" value="1"/>
</dbReference>
<dbReference type="OrthoDB" id="9768177at2"/>
<keyword evidence="2 7" id="KW-0813">Transport</keyword>
<dbReference type="AlphaFoldDB" id="A0A4R6WM56"/>
<dbReference type="InterPro" id="IPR023997">
    <property type="entry name" value="TonB-dep_OMP_SusC/RagA_CS"/>
</dbReference>
<gene>
    <name evidence="9" type="ORF">CLV99_2496</name>
</gene>
<evidence type="ECO:0000256" key="3">
    <source>
        <dbReference type="ARBA" id="ARBA00022452"/>
    </source>
</evidence>
<dbReference type="RefSeq" id="WP_133584751.1">
    <property type="nucleotide sequence ID" value="NZ_SNYV01000014.1"/>
</dbReference>
<organism evidence="9 10">
    <name type="scientific">Sphingobacterium yanglingense</name>
    <dbReference type="NCBI Taxonomy" id="1437280"/>
    <lineage>
        <taxon>Bacteria</taxon>
        <taxon>Pseudomonadati</taxon>
        <taxon>Bacteroidota</taxon>
        <taxon>Sphingobacteriia</taxon>
        <taxon>Sphingobacteriales</taxon>
        <taxon>Sphingobacteriaceae</taxon>
        <taxon>Sphingobacterium</taxon>
    </lineage>
</organism>
<comment type="similarity">
    <text evidence="7">Belongs to the TonB-dependent receptor family.</text>
</comment>
<evidence type="ECO:0000256" key="1">
    <source>
        <dbReference type="ARBA" id="ARBA00004571"/>
    </source>
</evidence>
<name>A0A4R6WM56_9SPHI</name>
<evidence type="ECO:0000256" key="4">
    <source>
        <dbReference type="ARBA" id="ARBA00022692"/>
    </source>
</evidence>
<accession>A0A4R6WM56</accession>
<comment type="caution">
    <text evidence="9">The sequence shown here is derived from an EMBL/GenBank/DDBJ whole genome shotgun (WGS) entry which is preliminary data.</text>
</comment>
<dbReference type="GO" id="GO:0009279">
    <property type="term" value="C:cell outer membrane"/>
    <property type="evidence" value="ECO:0007669"/>
    <property type="project" value="UniProtKB-SubCell"/>
</dbReference>
<evidence type="ECO:0000259" key="8">
    <source>
        <dbReference type="Pfam" id="PF07715"/>
    </source>
</evidence>
<protein>
    <submittedName>
        <fullName evidence="9">TonB-linked SusC/RagA family outer membrane protein</fullName>
    </submittedName>
</protein>
<dbReference type="NCBIfam" id="TIGR04056">
    <property type="entry name" value="OMP_RagA_SusC"/>
    <property type="match status" value="1"/>
</dbReference>
<dbReference type="InterPro" id="IPR023996">
    <property type="entry name" value="TonB-dep_OMP_SusC/RagA"/>
</dbReference>
<dbReference type="InterPro" id="IPR012910">
    <property type="entry name" value="Plug_dom"/>
</dbReference>
<dbReference type="InterPro" id="IPR036942">
    <property type="entry name" value="Beta-barrel_TonB_sf"/>
</dbReference>
<keyword evidence="10" id="KW-1185">Reference proteome</keyword>
<sequence length="1078" mass="118703">MLTNNQEKVKPHRIGSKLLWIALATACYSGGQAYANHSFSFEKTTSQEKIKIQGKVVDKNTKSPLQGVSIRANGKTITSSNSEGAFTIDIVPGTSVSFQLIGYDNVTQTFSSGNINTTIQLAETSEGIEEVVVTALGIKREQKALGYAATEIKGEQLTDAISNNWTDALSGKVAGVNLVRSGGGPASSNKIILRGENNITGDNNALIVVDGIVISGSSGQMTGGDHGAYLSGDSPVDYGSGLSDINPEDIANITVLKGPNATALYGQRGANGAIIITTKSGSNRKGIGVTVTSNSTIESISRWPDYQFEYGQGDQGNNFYSYLDGNGLTSTRSTSSAWGPKFDGQLFYQFDPVTQTRAKEPTPWVPYPNARKEFFDTGRTFTNSITLDGGNDRTNMRFSYTNLNNKWIIPNTGYDRNTVSINAAHKVTDKLKVQTRVNYKQNQSDNLPSTGYNNQSFMYWNIFWVPNAPLDWLKPYWLHGQEGNRQNYPFSSYPDNPYLMAYEMLNKSKRNGITGNVEATYEFSENLNIMARTNLDFGIEKRSQQRPFDTEKFRKGMYRTQSIHNQETSADIMINYKKDINKDIKTTLSIGGSTLRNEKSQERNYADSLSVANNYTMANAAGIVVSSPLQEQYKLNSWFALGTFSYKDYLFFDFSARNDWASTLATPERKGNSSFFYPSANLSVILSDLLNLPNEISYLKLRSSIASVGSGGTTAYLTSYTYNPEITFPGGASNPTLIPNPNLNPLRTNSFEIGSDMRLFKSRMNLGLTYYVGNTFNQHLKATVDRGSGYSTILLNAGEIRNSGIEIEAGGSPIKKKDFSWNLNGTFAANRNKVIELTDILPNIVLQNGPGSRGAIIAYVGGSMGDLYGRGYERSPQGEIVYQNGIPQLGTDLKYIGNTNPKWKASLNNEFKYKQFRASFLFDAQIGAVAYSLTAANLAEQGKTKNTLPGRYNGIIGKGVISNGDGTYRPNDYITENIWDYYTAHLGKDNVESTSYSTDFLKLREARIDYSLSPQQLSKIGLQRATIGLFGRDLFMWTDWPVFDPEFGTLGGSDINKGFELGQFPSTRTLGINIVIGI</sequence>
<dbReference type="EMBL" id="SNYV01000014">
    <property type="protein sequence ID" value="TDQ77101.1"/>
    <property type="molecule type" value="Genomic_DNA"/>
</dbReference>
<dbReference type="InterPro" id="IPR039426">
    <property type="entry name" value="TonB-dep_rcpt-like"/>
</dbReference>
<dbReference type="Proteomes" id="UP000295292">
    <property type="component" value="Unassembled WGS sequence"/>
</dbReference>
<dbReference type="Gene3D" id="2.170.130.10">
    <property type="entry name" value="TonB-dependent receptor, plug domain"/>
    <property type="match status" value="1"/>
</dbReference>
<dbReference type="SUPFAM" id="SSF49464">
    <property type="entry name" value="Carboxypeptidase regulatory domain-like"/>
    <property type="match status" value="1"/>
</dbReference>
<dbReference type="Gene3D" id="2.40.170.20">
    <property type="entry name" value="TonB-dependent receptor, beta-barrel domain"/>
    <property type="match status" value="1"/>
</dbReference>
<evidence type="ECO:0000256" key="7">
    <source>
        <dbReference type="PROSITE-ProRule" id="PRU01360"/>
    </source>
</evidence>
<reference evidence="9 10" key="1">
    <citation type="submission" date="2019-03" db="EMBL/GenBank/DDBJ databases">
        <title>Genomic Encyclopedia of Archaeal and Bacterial Type Strains, Phase II (KMG-II): from individual species to whole genera.</title>
        <authorList>
            <person name="Goeker M."/>
        </authorList>
    </citation>
    <scope>NUCLEOTIDE SEQUENCE [LARGE SCALE GENOMIC DNA]</scope>
    <source>
        <strain evidence="9 10">DSM 28353</strain>
    </source>
</reference>
<dbReference type="NCBIfam" id="TIGR04057">
    <property type="entry name" value="SusC_RagA_signa"/>
    <property type="match status" value="1"/>
</dbReference>
<keyword evidence="3 7" id="KW-1134">Transmembrane beta strand</keyword>
<dbReference type="PROSITE" id="PS52016">
    <property type="entry name" value="TONB_DEPENDENT_REC_3"/>
    <property type="match status" value="1"/>
</dbReference>
<dbReference type="InterPro" id="IPR008969">
    <property type="entry name" value="CarboxyPept-like_regulatory"/>
</dbReference>
<keyword evidence="6 7" id="KW-0998">Cell outer membrane</keyword>
<dbReference type="Pfam" id="PF07715">
    <property type="entry name" value="Plug"/>
    <property type="match status" value="1"/>
</dbReference>
<feature type="domain" description="TonB-dependent receptor plug" evidence="8">
    <location>
        <begin position="145"/>
        <end position="273"/>
    </location>
</feature>
<evidence type="ECO:0000256" key="6">
    <source>
        <dbReference type="ARBA" id="ARBA00023237"/>
    </source>
</evidence>
<evidence type="ECO:0000313" key="9">
    <source>
        <dbReference type="EMBL" id="TDQ77101.1"/>
    </source>
</evidence>
<proteinExistence type="inferred from homology"/>
<dbReference type="Pfam" id="PF13715">
    <property type="entry name" value="CarbopepD_reg_2"/>
    <property type="match status" value="1"/>
</dbReference>
<evidence type="ECO:0000256" key="5">
    <source>
        <dbReference type="ARBA" id="ARBA00023136"/>
    </source>
</evidence>
<keyword evidence="4 7" id="KW-0812">Transmembrane</keyword>
<evidence type="ECO:0000313" key="10">
    <source>
        <dbReference type="Proteomes" id="UP000295292"/>
    </source>
</evidence>